<keyword evidence="1" id="KW-1133">Transmembrane helix</keyword>
<feature type="transmembrane region" description="Helical" evidence="1">
    <location>
        <begin position="178"/>
        <end position="199"/>
    </location>
</feature>
<dbReference type="EMBL" id="MN740556">
    <property type="protein sequence ID" value="QHU33173.1"/>
    <property type="molecule type" value="Genomic_DNA"/>
</dbReference>
<keyword evidence="1" id="KW-0812">Transmembrane</keyword>
<protein>
    <submittedName>
        <fullName evidence="2">Uncharacterized protein</fullName>
    </submittedName>
</protein>
<dbReference type="AlphaFoldDB" id="A0A6C0LRX2"/>
<name>A0A6C0LRX2_9ZZZZ</name>
<proteinExistence type="predicted"/>
<reference evidence="2" key="1">
    <citation type="journal article" date="2020" name="Nature">
        <title>Giant virus diversity and host interactions through global metagenomics.</title>
        <authorList>
            <person name="Schulz F."/>
            <person name="Roux S."/>
            <person name="Paez-Espino D."/>
            <person name="Jungbluth S."/>
            <person name="Walsh D.A."/>
            <person name="Denef V.J."/>
            <person name="McMahon K.D."/>
            <person name="Konstantinidis K.T."/>
            <person name="Eloe-Fadrosh E.A."/>
            <person name="Kyrpides N.C."/>
            <person name="Woyke T."/>
        </authorList>
    </citation>
    <scope>NUCLEOTIDE SEQUENCE</scope>
    <source>
        <strain evidence="2">GVMAG-S-1014582-52</strain>
    </source>
</reference>
<sequence length="202" mass="23294">MFSSISEAWDHDPVMEITNKLKNDTFSDRNDMYKFKKQKYNLNSLQCRGQSKDNQITSLSLSDGIFHSSLDKSEDIDLDSLTGFNAPINFSDHRLKKSDNFSDFDTVGNSKCSFSVKHLKKCPRCYHKLKEMINKKVDSKTKDLILDYKMKQVQNNKSQFSNMTNTQSELSESFKETLIILIGAFIALLLIFLITKSLFSRN</sequence>
<organism evidence="2">
    <name type="scientific">viral metagenome</name>
    <dbReference type="NCBI Taxonomy" id="1070528"/>
    <lineage>
        <taxon>unclassified sequences</taxon>
        <taxon>metagenomes</taxon>
        <taxon>organismal metagenomes</taxon>
    </lineage>
</organism>
<evidence type="ECO:0000313" key="2">
    <source>
        <dbReference type="EMBL" id="QHU33173.1"/>
    </source>
</evidence>
<accession>A0A6C0LRX2</accession>
<evidence type="ECO:0000256" key="1">
    <source>
        <dbReference type="SAM" id="Phobius"/>
    </source>
</evidence>
<keyword evidence="1" id="KW-0472">Membrane</keyword>